<reference evidence="1 2" key="1">
    <citation type="submission" date="2020-10" db="EMBL/GenBank/DDBJ databases">
        <title>Draft genome and description of Brachybacterium epidermidis sp nov.</title>
        <authorList>
            <person name="Boxberger M."/>
            <person name="La Scola B."/>
        </authorList>
    </citation>
    <scope>NUCLEOTIDE SEQUENCE [LARGE SCALE GENOMIC DNA]</scope>
    <source>
        <strain evidence="1 2">Marseille-Q2903</strain>
    </source>
</reference>
<keyword evidence="2" id="KW-1185">Reference proteome</keyword>
<protein>
    <submittedName>
        <fullName evidence="1">Uncharacterized protein</fullName>
    </submittedName>
</protein>
<proteinExistence type="predicted"/>
<evidence type="ECO:0000313" key="1">
    <source>
        <dbReference type="EMBL" id="MBE9403694.1"/>
    </source>
</evidence>
<accession>A0ABR9VZT7</accession>
<name>A0ABR9VZT7_9MICO</name>
<dbReference type="Proteomes" id="UP000644727">
    <property type="component" value="Unassembled WGS sequence"/>
</dbReference>
<sequence length="430" mass="44264">MAGFYGGDTEQMRSQAQACELGAQRIHDMTSMISAAIDAVPWFGPDAVAMRALWHGTVKPGMIAKAEDIRAKGVELDQHATEQDRASGPTDLAGLIDVVGDILRDILPLPTSSGLPIGPHVLDNLRDGLGDLFRGGGSGEQEFYGGPGYGSRGQMFGEDRPVGTQFEWNPTIWDGPGFSRDGISIDPYGGLNYSAGTNVTTDDFGNTTGTFGARGSGELGITTDYDLPFGFGMDSTHRIGMEAYGEGGGTMGPDGFSGGARAGSGLYAEQNVGITHDSGASAAMTTSGWVGADAHANAHSHATRNADGNVNGWTSGFDVGAFSGAQVTQKYELTSPGGWFTGSTSISEKAGAGAGLSSGYTVSTDEVSFSIGGHAAKVLGLGGSTSIGMNPNAIVDSFTPGDYNLDDALRDGGAFIGDLGDATSKYSPFW</sequence>
<dbReference type="EMBL" id="JADEYR010000004">
    <property type="protein sequence ID" value="MBE9403694.1"/>
    <property type="molecule type" value="Genomic_DNA"/>
</dbReference>
<evidence type="ECO:0000313" key="2">
    <source>
        <dbReference type="Proteomes" id="UP000644727"/>
    </source>
</evidence>
<dbReference type="RefSeq" id="WP_193865441.1">
    <property type="nucleotide sequence ID" value="NZ_JADEYR010000004.1"/>
</dbReference>
<gene>
    <name evidence="1" type="ORF">IOE58_05665</name>
</gene>
<organism evidence="1 2">
    <name type="scientific">Brachybacterium epidermidis</name>
    <dbReference type="NCBI Taxonomy" id="2781983"/>
    <lineage>
        <taxon>Bacteria</taxon>
        <taxon>Bacillati</taxon>
        <taxon>Actinomycetota</taxon>
        <taxon>Actinomycetes</taxon>
        <taxon>Micrococcales</taxon>
        <taxon>Dermabacteraceae</taxon>
        <taxon>Brachybacterium</taxon>
    </lineage>
</organism>
<comment type="caution">
    <text evidence="1">The sequence shown here is derived from an EMBL/GenBank/DDBJ whole genome shotgun (WGS) entry which is preliminary data.</text>
</comment>